<organism evidence="2 3">
    <name type="scientific">Microvirga aerophila</name>
    <dbReference type="NCBI Taxonomy" id="670291"/>
    <lineage>
        <taxon>Bacteria</taxon>
        <taxon>Pseudomonadati</taxon>
        <taxon>Pseudomonadota</taxon>
        <taxon>Alphaproteobacteria</taxon>
        <taxon>Hyphomicrobiales</taxon>
        <taxon>Methylobacteriaceae</taxon>
        <taxon>Microvirga</taxon>
    </lineage>
</organism>
<gene>
    <name evidence="2" type="ORF">MAE02_31610</name>
</gene>
<proteinExistence type="predicted"/>
<dbReference type="EMBL" id="BJYU01000042">
    <property type="protein sequence ID" value="GEO15465.1"/>
    <property type="molecule type" value="Genomic_DNA"/>
</dbReference>
<keyword evidence="3" id="KW-1185">Reference proteome</keyword>
<feature type="region of interest" description="Disordered" evidence="1">
    <location>
        <begin position="24"/>
        <end position="64"/>
    </location>
</feature>
<reference evidence="2 3" key="1">
    <citation type="submission" date="2019-07" db="EMBL/GenBank/DDBJ databases">
        <title>Whole genome shotgun sequence of Microvirga aerophila NBRC 106136.</title>
        <authorList>
            <person name="Hosoyama A."/>
            <person name="Uohara A."/>
            <person name="Ohji S."/>
            <person name="Ichikawa N."/>
        </authorList>
    </citation>
    <scope>NUCLEOTIDE SEQUENCE [LARGE SCALE GENOMIC DNA]</scope>
    <source>
        <strain evidence="2 3">NBRC 106136</strain>
    </source>
</reference>
<evidence type="ECO:0000313" key="2">
    <source>
        <dbReference type="EMBL" id="GEO15465.1"/>
    </source>
</evidence>
<dbReference type="AlphaFoldDB" id="A0A512BU77"/>
<evidence type="ECO:0000256" key="1">
    <source>
        <dbReference type="SAM" id="MobiDB-lite"/>
    </source>
</evidence>
<name>A0A512BU77_9HYPH</name>
<accession>A0A512BU77</accession>
<sequence length="104" mass="11046">MTAKAGPSRTAALAKAPYQLHGGRRADLKAQGRLPGGGSAYHRTHDPLTPVSGQRSWHGIPPGQPQPIVWNQLCRFHATAARSSETDPLNLPHRGADCVPLSGI</sequence>
<evidence type="ECO:0000313" key="3">
    <source>
        <dbReference type="Proteomes" id="UP000321085"/>
    </source>
</evidence>
<dbReference type="Proteomes" id="UP000321085">
    <property type="component" value="Unassembled WGS sequence"/>
</dbReference>
<comment type="caution">
    <text evidence="2">The sequence shown here is derived from an EMBL/GenBank/DDBJ whole genome shotgun (WGS) entry which is preliminary data.</text>
</comment>
<protein>
    <submittedName>
        <fullName evidence="2">Uncharacterized protein</fullName>
    </submittedName>
</protein>
<feature type="region of interest" description="Disordered" evidence="1">
    <location>
        <begin position="82"/>
        <end position="104"/>
    </location>
</feature>